<sequence>MADAALGFLLQNLQQLLNDKIKPIYGVEEQVGFLYDELSLLKAFLKESAEKRSESDIFKELVRQIRDVVYEAEVVIDRYVSHIHMERARGYISKLVHVIDPPRKRRKVVEDIESIRKNVDEIYRKKSFGFEVMQHGEPSSRDSSEKKAPVVEEENVVGFDEEAKTLVDRLKGEKEELEVISVTGMGGLGKTTLARKVFTDPAIEYDFYIRAWTYVSQEYTRKEVFLSILSSLDKLTDESTLCGSFEVLPASISELCNLHTIIIETSSHNLKVEADIWKMLQLRHLCTNSSSRLCGPSAQAGRGGKDLQTISTISPDSCTEDILARVPNLKKLGIRGKLATLMKEKGGSTLFDNLTKLDRLVTLKLLNDTFPDRPSKCSLPQLYKFPPNLKELTLADTLLDWEHMSTLGLLAKLEVLKLKDKAFQGNRWKAIDGGFRLLRFLQIGKTDLVHWEASGHHFPRLQQLILKYCESLEAVPSGLGDVSSLRIIDLYHASSTAAASAKKIMKQKQDLAISQFKLIIYPPDH</sequence>
<name>A0ACC0FYA7_9ERIC</name>
<protein>
    <submittedName>
        <fullName evidence="1">Disease resistance protein</fullName>
    </submittedName>
</protein>
<keyword evidence="2" id="KW-1185">Reference proteome</keyword>
<organism evidence="1 2">
    <name type="scientific">Camellia lanceoleosa</name>
    <dbReference type="NCBI Taxonomy" id="1840588"/>
    <lineage>
        <taxon>Eukaryota</taxon>
        <taxon>Viridiplantae</taxon>
        <taxon>Streptophyta</taxon>
        <taxon>Embryophyta</taxon>
        <taxon>Tracheophyta</taxon>
        <taxon>Spermatophyta</taxon>
        <taxon>Magnoliopsida</taxon>
        <taxon>eudicotyledons</taxon>
        <taxon>Gunneridae</taxon>
        <taxon>Pentapetalae</taxon>
        <taxon>asterids</taxon>
        <taxon>Ericales</taxon>
        <taxon>Theaceae</taxon>
        <taxon>Camellia</taxon>
    </lineage>
</organism>
<evidence type="ECO:0000313" key="1">
    <source>
        <dbReference type="EMBL" id="KAI7993539.1"/>
    </source>
</evidence>
<gene>
    <name evidence="1" type="ORF">LOK49_LG11G00403</name>
</gene>
<evidence type="ECO:0000313" key="2">
    <source>
        <dbReference type="Proteomes" id="UP001060215"/>
    </source>
</evidence>
<accession>A0ACC0FYA7</accession>
<proteinExistence type="predicted"/>
<dbReference type="Proteomes" id="UP001060215">
    <property type="component" value="Chromosome 12"/>
</dbReference>
<dbReference type="EMBL" id="CM045769">
    <property type="protein sequence ID" value="KAI7993539.1"/>
    <property type="molecule type" value="Genomic_DNA"/>
</dbReference>
<comment type="caution">
    <text evidence="1">The sequence shown here is derived from an EMBL/GenBank/DDBJ whole genome shotgun (WGS) entry which is preliminary data.</text>
</comment>
<reference evidence="1 2" key="1">
    <citation type="journal article" date="2022" name="Plant J.">
        <title>Chromosome-level genome of Camellia lanceoleosa provides a valuable resource for understanding genome evolution and self-incompatibility.</title>
        <authorList>
            <person name="Gong W."/>
            <person name="Xiao S."/>
            <person name="Wang L."/>
            <person name="Liao Z."/>
            <person name="Chang Y."/>
            <person name="Mo W."/>
            <person name="Hu G."/>
            <person name="Li W."/>
            <person name="Zhao G."/>
            <person name="Zhu H."/>
            <person name="Hu X."/>
            <person name="Ji K."/>
            <person name="Xiang X."/>
            <person name="Song Q."/>
            <person name="Yuan D."/>
            <person name="Jin S."/>
            <person name="Zhang L."/>
        </authorList>
    </citation>
    <scope>NUCLEOTIDE SEQUENCE [LARGE SCALE GENOMIC DNA]</scope>
    <source>
        <strain evidence="1">SQ_2022a</strain>
    </source>
</reference>